<dbReference type="EMBL" id="JYDR01003310">
    <property type="protein sequence ID" value="KRY61660.1"/>
    <property type="molecule type" value="Genomic_DNA"/>
</dbReference>
<evidence type="ECO:0000313" key="2">
    <source>
        <dbReference type="Proteomes" id="UP000054632"/>
    </source>
</evidence>
<reference evidence="1 2" key="1">
    <citation type="submission" date="2015-01" db="EMBL/GenBank/DDBJ databases">
        <title>Evolution of Trichinella species and genotypes.</title>
        <authorList>
            <person name="Korhonen P.K."/>
            <person name="Edoardo P."/>
            <person name="Giuseppe L.R."/>
            <person name="Gasser R.B."/>
        </authorList>
    </citation>
    <scope>NUCLEOTIDE SEQUENCE [LARGE SCALE GENOMIC DNA]</scope>
    <source>
        <strain evidence="1">ISS13</strain>
    </source>
</reference>
<dbReference type="AlphaFoldDB" id="A0A0V1DJ96"/>
<dbReference type="Proteomes" id="UP000054632">
    <property type="component" value="Unassembled WGS sequence"/>
</dbReference>
<protein>
    <submittedName>
        <fullName evidence="1">Uncharacterized protein</fullName>
    </submittedName>
</protein>
<comment type="caution">
    <text evidence="1">The sequence shown here is derived from an EMBL/GenBank/DDBJ whole genome shotgun (WGS) entry which is preliminary data.</text>
</comment>
<organism evidence="1 2">
    <name type="scientific">Trichinella pseudospiralis</name>
    <name type="common">Parasitic roundworm</name>
    <dbReference type="NCBI Taxonomy" id="6337"/>
    <lineage>
        <taxon>Eukaryota</taxon>
        <taxon>Metazoa</taxon>
        <taxon>Ecdysozoa</taxon>
        <taxon>Nematoda</taxon>
        <taxon>Enoplea</taxon>
        <taxon>Dorylaimia</taxon>
        <taxon>Trichinellida</taxon>
        <taxon>Trichinellidae</taxon>
        <taxon>Trichinella</taxon>
    </lineage>
</organism>
<accession>A0A0V1DJ96</accession>
<proteinExistence type="predicted"/>
<evidence type="ECO:0000313" key="1">
    <source>
        <dbReference type="EMBL" id="KRY61660.1"/>
    </source>
</evidence>
<gene>
    <name evidence="1" type="ORF">T4A_7651</name>
</gene>
<name>A0A0V1DJ96_TRIPS</name>
<sequence>MAQTSIFLGNPRGADKQLVKISRLPQNIANYHQ</sequence>